<dbReference type="GO" id="GO:0032039">
    <property type="term" value="C:integrator complex"/>
    <property type="evidence" value="ECO:0007669"/>
    <property type="project" value="InterPro"/>
</dbReference>
<reference evidence="3 4" key="1">
    <citation type="submission" date="2019-09" db="EMBL/GenBank/DDBJ databases">
        <title>Bird 10,000 Genomes (B10K) Project - Family phase.</title>
        <authorList>
            <person name="Zhang G."/>
        </authorList>
    </citation>
    <scope>NUCLEOTIDE SEQUENCE [LARGE SCALE GENOMIC DNA]</scope>
    <source>
        <strain evidence="3">B10K-DU-017-47</strain>
    </source>
</reference>
<organism evidence="3 4">
    <name type="scientific">Probosciger aterrimus</name>
    <name type="common">Palm cockatoo</name>
    <dbReference type="NCBI Taxonomy" id="141839"/>
    <lineage>
        <taxon>Eukaryota</taxon>
        <taxon>Metazoa</taxon>
        <taxon>Chordata</taxon>
        <taxon>Craniata</taxon>
        <taxon>Vertebrata</taxon>
        <taxon>Euteleostomi</taxon>
        <taxon>Archelosauria</taxon>
        <taxon>Archosauria</taxon>
        <taxon>Dinosauria</taxon>
        <taxon>Saurischia</taxon>
        <taxon>Theropoda</taxon>
        <taxon>Coelurosauria</taxon>
        <taxon>Aves</taxon>
        <taxon>Neognathae</taxon>
        <taxon>Neoaves</taxon>
        <taxon>Telluraves</taxon>
        <taxon>Australaves</taxon>
        <taxon>Psittaciformes</taxon>
        <taxon>Cacatuidae</taxon>
        <taxon>Probosciger</taxon>
    </lineage>
</organism>
<feature type="domain" description="Integrator complex subunit 5 C-terminal" evidence="2">
    <location>
        <begin position="242"/>
        <end position="583"/>
    </location>
</feature>
<proteinExistence type="predicted"/>
<evidence type="ECO:0000259" key="2">
    <source>
        <dbReference type="Pfam" id="PF14838"/>
    </source>
</evidence>
<evidence type="ECO:0000313" key="4">
    <source>
        <dbReference type="Proteomes" id="UP000562415"/>
    </source>
</evidence>
<dbReference type="InterPro" id="IPR016024">
    <property type="entry name" value="ARM-type_fold"/>
</dbReference>
<dbReference type="SUPFAM" id="SSF48371">
    <property type="entry name" value="ARM repeat"/>
    <property type="match status" value="1"/>
</dbReference>
<keyword evidence="4" id="KW-1185">Reference proteome</keyword>
<dbReference type="InterPro" id="IPR029444">
    <property type="entry name" value="INTS5_C"/>
</dbReference>
<dbReference type="Pfam" id="PF14837">
    <property type="entry name" value="INTS5_N"/>
    <property type="match status" value="1"/>
</dbReference>
<gene>
    <name evidence="3" type="primary">Ints5</name>
    <name evidence="3" type="ORF">PROATE_R14997</name>
</gene>
<dbReference type="PANTHER" id="PTHR31697">
    <property type="entry name" value="INTEGRATOR COMPLEX SUBUNIT 5"/>
    <property type="match status" value="1"/>
</dbReference>
<comment type="caution">
    <text evidence="3">The sequence shown here is derived from an EMBL/GenBank/DDBJ whole genome shotgun (WGS) entry which is preliminary data.</text>
</comment>
<sequence>PPNPNPPPPNSAQELAQEVKAFLSGVDPAHGTKLSAQEHARCALLLLRSLPPARHAALQHLRGLFDEQVCAHLLARDSPGAPGAGNAALEEVVQEVQRVLAEFVRANPKAWAPVVSAWSIELMGQLSSKYAGRHGVPHAASLNELLQLWMSCKATRTLMDIYTQCLSAMIGGCPDACVDALLDTSVQHSPHFDWVVAHIGSSFPNTIISRVLSCGLKDFCAHGAAPGDLLFPGAGADKRVPKIASVVGILGHLASRHSGSIKQELLRMFHESLGPTRDQHQKATVPFLLQLAVMSPALLGTVSAELVDSLKPPVLNQLHQHFVSLPREDLDNMVSIVVHLICQTSAGAHRILQFLVNTAMPASVITAPGPPLQDGVREACDRVIQLLLLNLQKLVYNRGSPNPAEPPLPRPVPFLDALRPHVRELCVETLRLERKRFLWQHQLLALLAVYSAPHCATDALFHLLTLARTQDELALATQLYAVLSSCLTDLLPATVKTCVCQIHAGRLPDAQVAQLFRNLASVVQGDAGDTGPAMGPQLGPVLARHLHDLSQLLLHRDAEVAEAACLLLSVLPLPRAPAPAQLLGTASGAELTWPPEEQARGTVERDLRICRRFRDHPLLFPLLRLVAAGRPALCYCSVLLRGLLASLMAHWEACRDNGTTGSPWHLQASCALVAAMAEGSLLPPVLGNMHELFPHLAPFEVHLLLLSLWDYLRENSPLPQKFTFQPERGLFLRDFSRDGDVGKHLAVLHSVLHKNIHRLGLLAGRF</sequence>
<protein>
    <submittedName>
        <fullName evidence="3">INT5 protein</fullName>
    </submittedName>
</protein>
<feature type="domain" description="Integrator complex subunit 5 C-terminal" evidence="2">
    <location>
        <begin position="589"/>
        <end position="759"/>
    </location>
</feature>
<name>A0A7K5FZT7_PROAR</name>
<dbReference type="InterPro" id="IPR040316">
    <property type="entry name" value="INTS5"/>
</dbReference>
<feature type="non-terminal residue" evidence="3">
    <location>
        <position position="1"/>
    </location>
</feature>
<dbReference type="AlphaFoldDB" id="A0A7K5FZT7"/>
<dbReference type="GO" id="GO:0034472">
    <property type="term" value="P:snRNA 3'-end processing"/>
    <property type="evidence" value="ECO:0007669"/>
    <property type="project" value="TreeGrafter"/>
</dbReference>
<dbReference type="OrthoDB" id="69088at2759"/>
<feature type="domain" description="Integrator complex subunit 5 N-terminal" evidence="1">
    <location>
        <begin position="13"/>
        <end position="221"/>
    </location>
</feature>
<feature type="non-terminal residue" evidence="3">
    <location>
        <position position="766"/>
    </location>
</feature>
<dbReference type="InterPro" id="IPR029445">
    <property type="entry name" value="INTS5_N"/>
</dbReference>
<dbReference type="EMBL" id="VYZH01007976">
    <property type="protein sequence ID" value="NWS50157.1"/>
    <property type="molecule type" value="Genomic_DNA"/>
</dbReference>
<evidence type="ECO:0000259" key="1">
    <source>
        <dbReference type="Pfam" id="PF14837"/>
    </source>
</evidence>
<dbReference type="PANTHER" id="PTHR31697:SF2">
    <property type="entry name" value="INTEGRATOR COMPLEX SUBUNIT 5"/>
    <property type="match status" value="1"/>
</dbReference>
<dbReference type="Proteomes" id="UP000562415">
    <property type="component" value="Unassembled WGS sequence"/>
</dbReference>
<accession>A0A7K5FZT7</accession>
<dbReference type="Pfam" id="PF14838">
    <property type="entry name" value="INTS5_C"/>
    <property type="match status" value="2"/>
</dbReference>
<evidence type="ECO:0000313" key="3">
    <source>
        <dbReference type="EMBL" id="NWS50157.1"/>
    </source>
</evidence>